<dbReference type="PANTHER" id="PTHR14347">
    <property type="entry name" value="CLAUDIN DOMAIN-CONTAINING PROTEIN 1"/>
    <property type="match status" value="1"/>
</dbReference>
<feature type="transmembrane region" description="Helical" evidence="1">
    <location>
        <begin position="47"/>
        <end position="74"/>
    </location>
</feature>
<dbReference type="PANTHER" id="PTHR14347:SF3">
    <property type="entry name" value="CLAUDIN DOMAIN-CONTAINING PROTEIN 1"/>
    <property type="match status" value="1"/>
</dbReference>
<dbReference type="Ensembl" id="ENSBMST00010017490.1">
    <property type="protein sequence ID" value="ENSBMSP00010015802.1"/>
    <property type="gene ID" value="ENSBMSG00010011516.1"/>
</dbReference>
<organism evidence="2">
    <name type="scientific">Balaenoptera musculus</name>
    <name type="common">Blue whale</name>
    <dbReference type="NCBI Taxonomy" id="9771"/>
    <lineage>
        <taxon>Eukaryota</taxon>
        <taxon>Metazoa</taxon>
        <taxon>Chordata</taxon>
        <taxon>Craniata</taxon>
        <taxon>Vertebrata</taxon>
        <taxon>Euteleostomi</taxon>
        <taxon>Mammalia</taxon>
        <taxon>Eutheria</taxon>
        <taxon>Laurasiatheria</taxon>
        <taxon>Artiodactyla</taxon>
        <taxon>Whippomorpha</taxon>
        <taxon>Cetacea</taxon>
        <taxon>Mysticeti</taxon>
        <taxon>Balaenopteridae</taxon>
        <taxon>Balaenoptera</taxon>
    </lineage>
</organism>
<feature type="transmembrane region" description="Helical" evidence="1">
    <location>
        <begin position="113"/>
        <end position="132"/>
    </location>
</feature>
<evidence type="ECO:0000313" key="2">
    <source>
        <dbReference type="Ensembl" id="ENSBMSP00010015802.1"/>
    </source>
</evidence>
<dbReference type="GeneTree" id="ENSGT00390000002596"/>
<evidence type="ECO:0000256" key="1">
    <source>
        <dbReference type="SAM" id="Phobius"/>
    </source>
</evidence>
<proteinExistence type="predicted"/>
<dbReference type="AlphaFoldDB" id="A0A8C0D909"/>
<accession>A0A8C0D909</accession>
<dbReference type="InterPro" id="IPR042356">
    <property type="entry name" value="CLDN1"/>
</dbReference>
<keyword evidence="1" id="KW-0812">Transmembrane</keyword>
<name>A0A8C0D909_BALMU</name>
<dbReference type="Gene3D" id="1.20.140.150">
    <property type="match status" value="1"/>
</dbReference>
<feature type="transmembrane region" description="Helical" evidence="1">
    <location>
        <begin position="80"/>
        <end position="101"/>
    </location>
</feature>
<sequence length="144" mass="16284">MGTESFDMVTKCMSFMLNEQFMEKFVDPGNYNGGIDLLRTYLWRCQFLLPFVSLGLMCSEALTGLCACICQSLYPTIATGILHLLAVGIFLLHNCHFYDFFTLIFSLISPPQLFLTLCVVCVCVCVCIPFYPENSFYLSTQMVS</sequence>
<protein>
    <submittedName>
        <fullName evidence="2">Uncharacterized protein</fullName>
    </submittedName>
</protein>
<keyword evidence="1" id="KW-0472">Membrane</keyword>
<keyword evidence="1" id="KW-1133">Transmembrane helix</keyword>
<reference evidence="2" key="1">
    <citation type="submission" date="2023-09" db="UniProtKB">
        <authorList>
            <consortium name="Ensembl"/>
        </authorList>
    </citation>
    <scope>IDENTIFICATION</scope>
</reference>